<feature type="non-terminal residue" evidence="1">
    <location>
        <position position="79"/>
    </location>
</feature>
<dbReference type="EMBL" id="BKCJ011889876">
    <property type="protein sequence ID" value="GFD61342.1"/>
    <property type="molecule type" value="Genomic_DNA"/>
</dbReference>
<protein>
    <submittedName>
        <fullName evidence="1">Uncharacterized protein</fullName>
    </submittedName>
</protein>
<accession>A0A699XMT6</accession>
<name>A0A699XMT6_TANCI</name>
<dbReference type="Gene3D" id="2.40.30.170">
    <property type="match status" value="1"/>
</dbReference>
<comment type="caution">
    <text evidence="1">The sequence shown here is derived from an EMBL/GenBank/DDBJ whole genome shotgun (WGS) entry which is preliminary data.</text>
</comment>
<reference evidence="1" key="1">
    <citation type="journal article" date="2019" name="Sci. Rep.">
        <title>Draft genome of Tanacetum cinerariifolium, the natural source of mosquito coil.</title>
        <authorList>
            <person name="Yamashiro T."/>
            <person name="Shiraishi A."/>
            <person name="Satake H."/>
            <person name="Nakayama K."/>
        </authorList>
    </citation>
    <scope>NUCLEOTIDE SEQUENCE</scope>
</reference>
<proteinExistence type="predicted"/>
<sequence length="79" mass="8308">EGEQVSGGMVVLTVSSTANKDWIIKCGVTDKDRARINGGERAEISFDAIHQTLSGKVKSMAQGSDSGSGLFQLEIAINP</sequence>
<organism evidence="1">
    <name type="scientific">Tanacetum cinerariifolium</name>
    <name type="common">Dalmatian daisy</name>
    <name type="synonym">Chrysanthemum cinerariifolium</name>
    <dbReference type="NCBI Taxonomy" id="118510"/>
    <lineage>
        <taxon>Eukaryota</taxon>
        <taxon>Viridiplantae</taxon>
        <taxon>Streptophyta</taxon>
        <taxon>Embryophyta</taxon>
        <taxon>Tracheophyta</taxon>
        <taxon>Spermatophyta</taxon>
        <taxon>Magnoliopsida</taxon>
        <taxon>eudicotyledons</taxon>
        <taxon>Gunneridae</taxon>
        <taxon>Pentapetalae</taxon>
        <taxon>asterids</taxon>
        <taxon>campanulids</taxon>
        <taxon>Asterales</taxon>
        <taxon>Asteraceae</taxon>
        <taxon>Asteroideae</taxon>
        <taxon>Anthemideae</taxon>
        <taxon>Anthemidinae</taxon>
        <taxon>Tanacetum</taxon>
    </lineage>
</organism>
<feature type="non-terminal residue" evidence="1">
    <location>
        <position position="1"/>
    </location>
</feature>
<dbReference type="AlphaFoldDB" id="A0A699XMT6"/>
<evidence type="ECO:0000313" key="1">
    <source>
        <dbReference type="EMBL" id="GFD61342.1"/>
    </source>
</evidence>
<gene>
    <name evidence="1" type="ORF">Tci_933311</name>
</gene>